<feature type="active site" description="O-(5'-phospho-DNA)-serine intermediate" evidence="5">
    <location>
        <position position="14"/>
    </location>
</feature>
<dbReference type="EMBL" id="CP115965">
    <property type="protein sequence ID" value="WZW97003.1"/>
    <property type="molecule type" value="Genomic_DNA"/>
</dbReference>
<keyword evidence="8" id="KW-1185">Reference proteome</keyword>
<keyword evidence="3" id="KW-0238">DNA-binding</keyword>
<dbReference type="InterPro" id="IPR036162">
    <property type="entry name" value="Resolvase-like_N_sf"/>
</dbReference>
<evidence type="ECO:0000256" key="4">
    <source>
        <dbReference type="ARBA" id="ARBA00023172"/>
    </source>
</evidence>
<dbReference type="Gene3D" id="1.10.10.60">
    <property type="entry name" value="Homeodomain-like"/>
    <property type="match status" value="1"/>
</dbReference>
<dbReference type="Proteomes" id="UP001434337">
    <property type="component" value="Chromosome"/>
</dbReference>
<dbReference type="SUPFAM" id="SSF53041">
    <property type="entry name" value="Resolvase-like"/>
    <property type="match status" value="1"/>
</dbReference>
<dbReference type="SUPFAM" id="SSF46689">
    <property type="entry name" value="Homeodomain-like"/>
    <property type="match status" value="1"/>
</dbReference>
<dbReference type="PROSITE" id="PS51736">
    <property type="entry name" value="RECOMBINASES_3"/>
    <property type="match status" value="1"/>
</dbReference>
<evidence type="ECO:0000313" key="8">
    <source>
        <dbReference type="Proteomes" id="UP001434337"/>
    </source>
</evidence>
<gene>
    <name evidence="7" type="ORF">PCC79_08680</name>
</gene>
<dbReference type="InterPro" id="IPR009057">
    <property type="entry name" value="Homeodomain-like_sf"/>
</dbReference>
<feature type="domain" description="Resolvase/invertase-type recombinase catalytic" evidence="6">
    <location>
        <begin position="6"/>
        <end position="142"/>
    </location>
</feature>
<dbReference type="CDD" id="cd00569">
    <property type="entry name" value="HTH_Hin_like"/>
    <property type="match status" value="1"/>
</dbReference>
<accession>A0ABZ3C344</accession>
<dbReference type="InterPro" id="IPR050639">
    <property type="entry name" value="SSR_resolvase"/>
</dbReference>
<sequence length="202" mass="22578">MPPHGETVGYVRVSSTDQNLARQLEAIGKVDRLFHDKITGKSRADRNGLRDCLAYIRDGDTVLVASMDRLARSLIDLQQIVDEILTKGAAVTFLKEKQSYRRANQDPMGRLLLQILGSFAEFERNLIRERQAEGIKLAKEAGKYAGRRRALTPDQVVHAREQIALGVPKAHIARQLGVDRTTLYRSLAAEVPAASRKDPHDQ</sequence>
<evidence type="ECO:0000259" key="6">
    <source>
        <dbReference type="PROSITE" id="PS51736"/>
    </source>
</evidence>
<dbReference type="PANTHER" id="PTHR30461">
    <property type="entry name" value="DNA-INVERTASE FROM LAMBDOID PROPHAGE"/>
    <property type="match status" value="1"/>
</dbReference>
<evidence type="ECO:0000313" key="7">
    <source>
        <dbReference type="EMBL" id="WZW97003.1"/>
    </source>
</evidence>
<reference evidence="7 8" key="1">
    <citation type="journal article" date="2023" name="Environ Microbiome">
        <title>A coral-associated actinobacterium mitigates coral bleaching under heat stress.</title>
        <authorList>
            <person name="Li J."/>
            <person name="Zou Y."/>
            <person name="Li Q."/>
            <person name="Zhang J."/>
            <person name="Bourne D.G."/>
            <person name="Lyu Y."/>
            <person name="Liu C."/>
            <person name="Zhang S."/>
        </authorList>
    </citation>
    <scope>NUCLEOTIDE SEQUENCE [LARGE SCALE GENOMIC DNA]</scope>
    <source>
        <strain evidence="7 8">SCSIO 13291</strain>
    </source>
</reference>
<dbReference type="Pfam" id="PF00239">
    <property type="entry name" value="Resolvase"/>
    <property type="match status" value="1"/>
</dbReference>
<protein>
    <submittedName>
        <fullName evidence="7">Recombinase family protein</fullName>
    </submittedName>
</protein>
<dbReference type="InterPro" id="IPR006118">
    <property type="entry name" value="Recombinase_CS"/>
</dbReference>
<dbReference type="SMART" id="SM00857">
    <property type="entry name" value="Resolvase"/>
    <property type="match status" value="1"/>
</dbReference>
<evidence type="ECO:0000256" key="5">
    <source>
        <dbReference type="PROSITE-ProRule" id="PRU10137"/>
    </source>
</evidence>
<proteinExistence type="inferred from homology"/>
<dbReference type="PROSITE" id="PS00397">
    <property type="entry name" value="RECOMBINASES_1"/>
    <property type="match status" value="1"/>
</dbReference>
<keyword evidence="2" id="KW-0229">DNA integration</keyword>
<dbReference type="PANTHER" id="PTHR30461:SF26">
    <property type="entry name" value="RESOLVASE HOMOLOG YNEB"/>
    <property type="match status" value="1"/>
</dbReference>
<dbReference type="CDD" id="cd03768">
    <property type="entry name" value="SR_ResInv"/>
    <property type="match status" value="1"/>
</dbReference>
<organism evidence="7 8">
    <name type="scientific">Propioniciclava soli</name>
    <dbReference type="NCBI Taxonomy" id="2775081"/>
    <lineage>
        <taxon>Bacteria</taxon>
        <taxon>Bacillati</taxon>
        <taxon>Actinomycetota</taxon>
        <taxon>Actinomycetes</taxon>
        <taxon>Propionibacteriales</taxon>
        <taxon>Propionibacteriaceae</taxon>
        <taxon>Propioniciclava</taxon>
    </lineage>
</organism>
<keyword evidence="4" id="KW-0233">DNA recombination</keyword>
<name>A0ABZ3C344_9ACTN</name>
<evidence type="ECO:0000256" key="3">
    <source>
        <dbReference type="ARBA" id="ARBA00023125"/>
    </source>
</evidence>
<evidence type="ECO:0000256" key="1">
    <source>
        <dbReference type="ARBA" id="ARBA00009913"/>
    </source>
</evidence>
<comment type="similarity">
    <text evidence="1">Belongs to the site-specific recombinase resolvase family.</text>
</comment>
<dbReference type="InterPro" id="IPR006119">
    <property type="entry name" value="Resolv_N"/>
</dbReference>
<dbReference type="PROSITE" id="PS00398">
    <property type="entry name" value="RECOMBINASES_2"/>
    <property type="match status" value="1"/>
</dbReference>
<dbReference type="Gene3D" id="3.40.50.1390">
    <property type="entry name" value="Resolvase, N-terminal catalytic domain"/>
    <property type="match status" value="1"/>
</dbReference>
<evidence type="ECO:0000256" key="2">
    <source>
        <dbReference type="ARBA" id="ARBA00022908"/>
    </source>
</evidence>
<dbReference type="RefSeq" id="WP_232550198.1">
    <property type="nucleotide sequence ID" value="NZ_CP115965.1"/>
</dbReference>